<dbReference type="Gene3D" id="3.40.50.1240">
    <property type="entry name" value="Phosphoglycerate mutase-like"/>
    <property type="match status" value="1"/>
</dbReference>
<proteinExistence type="predicted"/>
<protein>
    <submittedName>
        <fullName evidence="3">Phosphoglycerate mutase</fullName>
    </submittedName>
</protein>
<reference evidence="3 4" key="1">
    <citation type="submission" date="2015-08" db="EMBL/GenBank/DDBJ databases">
        <title>Genome sequence of Streptococcus phocae subsp. phocae ATCC 51973T isolated from liver specimen obtained from seal.</title>
        <authorList>
            <person name="Avendano-Herrera R."/>
        </authorList>
    </citation>
    <scope>NUCLEOTIDE SEQUENCE [LARGE SCALE GENOMIC DNA]</scope>
    <source>
        <strain evidence="3 4">ATCC 51973</strain>
    </source>
</reference>
<accession>A0A0P6S281</accession>
<dbReference type="PATRIC" id="fig|119224.3.peg.106"/>
<dbReference type="InterPro" id="IPR029033">
    <property type="entry name" value="His_PPase_superfam"/>
</dbReference>
<dbReference type="PANTHER" id="PTHR48100">
    <property type="entry name" value="BROAD-SPECIFICITY PHOSPHATASE YOR283W-RELATED"/>
    <property type="match status" value="1"/>
</dbReference>
<dbReference type="RefSeq" id="WP_054278443.1">
    <property type="nucleotide sequence ID" value="NZ_LHQM01000010.1"/>
</dbReference>
<dbReference type="SMART" id="SM00855">
    <property type="entry name" value="PGAM"/>
    <property type="match status" value="1"/>
</dbReference>
<dbReference type="AlphaFoldDB" id="A0A0P6S281"/>
<dbReference type="Pfam" id="PF00300">
    <property type="entry name" value="His_Phos_1"/>
    <property type="match status" value="1"/>
</dbReference>
<dbReference type="EMBL" id="LHQM01000010">
    <property type="protein sequence ID" value="KPJ22623.1"/>
    <property type="molecule type" value="Genomic_DNA"/>
</dbReference>
<dbReference type="PANTHER" id="PTHR48100:SF1">
    <property type="entry name" value="HISTIDINE PHOSPHATASE FAMILY PROTEIN-RELATED"/>
    <property type="match status" value="1"/>
</dbReference>
<feature type="binding site" evidence="2">
    <location>
        <position position="58"/>
    </location>
    <ligand>
        <name>substrate</name>
    </ligand>
</feature>
<dbReference type="InterPro" id="IPR013078">
    <property type="entry name" value="His_Pase_superF_clade-1"/>
</dbReference>
<dbReference type="Proteomes" id="UP000049578">
    <property type="component" value="Unassembled WGS sequence"/>
</dbReference>
<comment type="caution">
    <text evidence="3">The sequence shown here is derived from an EMBL/GenBank/DDBJ whole genome shotgun (WGS) entry which is preliminary data.</text>
</comment>
<dbReference type="InterPro" id="IPR050275">
    <property type="entry name" value="PGM_Phosphatase"/>
</dbReference>
<dbReference type="CDD" id="cd07067">
    <property type="entry name" value="HP_PGM_like"/>
    <property type="match status" value="1"/>
</dbReference>
<evidence type="ECO:0000256" key="1">
    <source>
        <dbReference type="PIRSR" id="PIRSR613078-1"/>
    </source>
</evidence>
<dbReference type="GO" id="GO:0005737">
    <property type="term" value="C:cytoplasm"/>
    <property type="evidence" value="ECO:0007669"/>
    <property type="project" value="TreeGrafter"/>
</dbReference>
<sequence>MKCYFIRHGKTLWNQEGRFQGSTEDSPLLDDAKEELRQLGQALSHIPFDAVYSSDQKRAVDTTQIIVDEAGIDADVIYTDKLREWKLGKLEGAKITTMSAIYPTQISAFHHNLAKFNTSQFDAESTYQTTQRVAELIHSLKDSDYENVLIVGHGANLTASIRHLLGFEPALFRSLGGLANASLTILETMDFNHFECLKWNDKSYLEDTHVLSHKT</sequence>
<feature type="binding site" evidence="2">
    <location>
        <begin position="7"/>
        <end position="14"/>
    </location>
    <ligand>
        <name>substrate</name>
    </ligand>
</feature>
<evidence type="ECO:0000313" key="4">
    <source>
        <dbReference type="Proteomes" id="UP000049578"/>
    </source>
</evidence>
<evidence type="ECO:0000313" key="3">
    <source>
        <dbReference type="EMBL" id="KPJ22623.1"/>
    </source>
</evidence>
<feature type="active site" description="Proton donor/acceptor" evidence="1">
    <location>
        <position position="84"/>
    </location>
</feature>
<dbReference type="STRING" id="119224.AKK44_02930"/>
<evidence type="ECO:0000256" key="2">
    <source>
        <dbReference type="PIRSR" id="PIRSR613078-2"/>
    </source>
</evidence>
<gene>
    <name evidence="3" type="ORF">AKK44_02930</name>
</gene>
<feature type="active site" description="Tele-phosphohistidine intermediate" evidence="1">
    <location>
        <position position="8"/>
    </location>
</feature>
<name>A0A0P6S281_9STRE</name>
<organism evidence="3 4">
    <name type="scientific">Streptococcus phocae</name>
    <dbReference type="NCBI Taxonomy" id="119224"/>
    <lineage>
        <taxon>Bacteria</taxon>
        <taxon>Bacillati</taxon>
        <taxon>Bacillota</taxon>
        <taxon>Bacilli</taxon>
        <taxon>Lactobacillales</taxon>
        <taxon>Streptococcaceae</taxon>
        <taxon>Streptococcus</taxon>
    </lineage>
</organism>
<dbReference type="SUPFAM" id="SSF53254">
    <property type="entry name" value="Phosphoglycerate mutase-like"/>
    <property type="match status" value="1"/>
</dbReference>
<dbReference type="GO" id="GO:0016791">
    <property type="term" value="F:phosphatase activity"/>
    <property type="evidence" value="ECO:0007669"/>
    <property type="project" value="TreeGrafter"/>
</dbReference>
<keyword evidence="4" id="KW-1185">Reference proteome</keyword>